<dbReference type="Pfam" id="PF24553">
    <property type="entry name" value="Rv0428c_C"/>
    <property type="match status" value="1"/>
</dbReference>
<dbReference type="Gene3D" id="3.40.630.30">
    <property type="match status" value="1"/>
</dbReference>
<protein>
    <recommendedName>
        <fullName evidence="1">N-acetyltransferase domain-containing protein</fullName>
    </recommendedName>
</protein>
<feature type="non-terminal residue" evidence="2">
    <location>
        <position position="1"/>
    </location>
</feature>
<dbReference type="EMBL" id="CADCUY010000349">
    <property type="protein sequence ID" value="CAA9415697.1"/>
    <property type="molecule type" value="Genomic_DNA"/>
</dbReference>
<evidence type="ECO:0000313" key="2">
    <source>
        <dbReference type="EMBL" id="CAA9415697.1"/>
    </source>
</evidence>
<dbReference type="InterPro" id="IPR056935">
    <property type="entry name" value="Rv0428c-like_C"/>
</dbReference>
<gene>
    <name evidence="2" type="ORF">AVDCRST_MAG35-1693</name>
</gene>
<dbReference type="AlphaFoldDB" id="A0A6J4PNP4"/>
<sequence>ASALAAALLRWGAGLGAEAAHVQVLDDDAPARALWARAGFTDHHRYRYWHRPPR</sequence>
<dbReference type="GO" id="GO:0016747">
    <property type="term" value="F:acyltransferase activity, transferring groups other than amino-acyl groups"/>
    <property type="evidence" value="ECO:0007669"/>
    <property type="project" value="InterPro"/>
</dbReference>
<name>A0A6J4PNP4_9ACTN</name>
<proteinExistence type="predicted"/>
<reference evidence="2" key="1">
    <citation type="submission" date="2020-02" db="EMBL/GenBank/DDBJ databases">
        <authorList>
            <person name="Meier V. D."/>
        </authorList>
    </citation>
    <scope>NUCLEOTIDE SEQUENCE</scope>
    <source>
        <strain evidence="2">AVDCRST_MAG35</strain>
    </source>
</reference>
<feature type="domain" description="N-acetyltransferase" evidence="1">
    <location>
        <begin position="1"/>
        <end position="54"/>
    </location>
</feature>
<organism evidence="2">
    <name type="scientific">uncultured Quadrisphaera sp</name>
    <dbReference type="NCBI Taxonomy" id="904978"/>
    <lineage>
        <taxon>Bacteria</taxon>
        <taxon>Bacillati</taxon>
        <taxon>Actinomycetota</taxon>
        <taxon>Actinomycetes</taxon>
        <taxon>Kineosporiales</taxon>
        <taxon>Kineosporiaceae</taxon>
        <taxon>Quadrisphaera</taxon>
        <taxon>environmental samples</taxon>
    </lineage>
</organism>
<accession>A0A6J4PNP4</accession>
<dbReference type="InterPro" id="IPR016181">
    <property type="entry name" value="Acyl_CoA_acyltransferase"/>
</dbReference>
<evidence type="ECO:0000259" key="1">
    <source>
        <dbReference type="PROSITE" id="PS51186"/>
    </source>
</evidence>
<dbReference type="InterPro" id="IPR000182">
    <property type="entry name" value="GNAT_dom"/>
</dbReference>
<dbReference type="SUPFAM" id="SSF55729">
    <property type="entry name" value="Acyl-CoA N-acyltransferases (Nat)"/>
    <property type="match status" value="1"/>
</dbReference>
<dbReference type="PROSITE" id="PS51186">
    <property type="entry name" value="GNAT"/>
    <property type="match status" value="1"/>
</dbReference>